<organism evidence="2 3">
    <name type="scientific">Sneathia vaginalis</name>
    <dbReference type="NCBI Taxonomy" id="187101"/>
    <lineage>
        <taxon>Bacteria</taxon>
        <taxon>Fusobacteriati</taxon>
        <taxon>Fusobacteriota</taxon>
        <taxon>Fusobacteriia</taxon>
        <taxon>Fusobacteriales</taxon>
        <taxon>Leptotrichiaceae</taxon>
        <taxon>Sneathia</taxon>
    </lineage>
</organism>
<dbReference type="PATRIC" id="fig|1069640.6.peg.518"/>
<feature type="domain" description="Peptidase M20 dimerisation" evidence="1">
    <location>
        <begin position="161"/>
        <end position="263"/>
    </location>
</feature>
<dbReference type="KEGG" id="sns:VC03_02690"/>
<dbReference type="HOGENOM" id="CLU_023257_1_0_0"/>
<dbReference type="PANTHER" id="PTHR11014">
    <property type="entry name" value="PEPTIDASE M20 FAMILY MEMBER"/>
    <property type="match status" value="1"/>
</dbReference>
<accession>A0A0E3ZBF1</accession>
<dbReference type="SUPFAM" id="SSF55031">
    <property type="entry name" value="Bacterial exopeptidase dimerisation domain"/>
    <property type="match status" value="1"/>
</dbReference>
<dbReference type="InterPro" id="IPR002933">
    <property type="entry name" value="Peptidase_M20"/>
</dbReference>
<keyword evidence="3" id="KW-1185">Reference proteome</keyword>
<gene>
    <name evidence="2" type="ORF">VC03_02690</name>
</gene>
<name>A0A0E3ZBF1_9FUSO</name>
<dbReference type="GO" id="GO:0016787">
    <property type="term" value="F:hydrolase activity"/>
    <property type="evidence" value="ECO:0007669"/>
    <property type="project" value="InterPro"/>
</dbReference>
<dbReference type="STRING" id="187101.VC03_02690"/>
<dbReference type="AlphaFoldDB" id="A0A0E3ZBF1"/>
<dbReference type="NCBIfam" id="TIGR01891">
    <property type="entry name" value="amidohydrolases"/>
    <property type="match status" value="1"/>
</dbReference>
<dbReference type="Gene3D" id="3.40.630.10">
    <property type="entry name" value="Zn peptidases"/>
    <property type="match status" value="1"/>
</dbReference>
<dbReference type="OrthoDB" id="9776731at2"/>
<dbReference type="Proteomes" id="UP000033103">
    <property type="component" value="Chromosome"/>
</dbReference>
<dbReference type="Pfam" id="PF01546">
    <property type="entry name" value="Peptidase_M20"/>
    <property type="match status" value="1"/>
</dbReference>
<dbReference type="PANTHER" id="PTHR11014:SF169">
    <property type="entry name" value="CLAN MH, FAMILY M20, PEPTIDASE T-LIKE METALLOPEPTIDASE"/>
    <property type="match status" value="1"/>
</dbReference>
<evidence type="ECO:0000313" key="2">
    <source>
        <dbReference type="EMBL" id="AKC95447.1"/>
    </source>
</evidence>
<protein>
    <recommendedName>
        <fullName evidence="1">Peptidase M20 dimerisation domain-containing protein</fullName>
    </recommendedName>
</protein>
<dbReference type="Gene3D" id="3.30.70.360">
    <property type="match status" value="1"/>
</dbReference>
<dbReference type="InterPro" id="IPR011650">
    <property type="entry name" value="Peptidase_M20_dimer"/>
</dbReference>
<dbReference type="EMBL" id="CP011280">
    <property type="protein sequence ID" value="AKC95447.1"/>
    <property type="molecule type" value="Genomic_DNA"/>
</dbReference>
<proteinExistence type="predicted"/>
<evidence type="ECO:0000313" key="3">
    <source>
        <dbReference type="Proteomes" id="UP000033103"/>
    </source>
</evidence>
<dbReference type="RefSeq" id="WP_046328553.1">
    <property type="nucleotide sequence ID" value="NZ_CP011280.1"/>
</dbReference>
<reference evidence="2 3" key="1">
    <citation type="journal article" date="2012" name="BMC Genomics">
        <title>Genomic sequence analysis and characterization of Sneathia amnii sp. nov.</title>
        <authorList>
            <consortium name="Vaginal Microbiome Consortium (additional members)"/>
            <person name="Harwich M.D.Jr."/>
            <person name="Serrano M.G."/>
            <person name="Fettweis J.M."/>
            <person name="Alves J.M."/>
            <person name="Reimers M.A."/>
            <person name="Buck G.A."/>
            <person name="Jefferson K.K."/>
        </authorList>
    </citation>
    <scope>NUCLEOTIDE SEQUENCE [LARGE SCALE GENOMIC DNA]</scope>
    <source>
        <strain evidence="2 3">SN35</strain>
    </source>
</reference>
<evidence type="ECO:0000259" key="1">
    <source>
        <dbReference type="Pfam" id="PF07687"/>
    </source>
</evidence>
<sequence>MDINKIIEFRKELHKCPEIAHHEVKTQKLIKDFLRANTNVEIVEEDGWFYAKMKGLNPTKTIAFRSDHDAIMNSKNEMFHGCGHDGHTAIMCGTIMALEEDRPFNNVIFLFQPAEENGGGAKLCDKLFKDNTIDEIYGLHNMPNFKKGVAYYRKGCIQCASLGLRIKIDGIQTHASEPEKGLNPSYAISKIIERVKPLSKYIGFKSSKFEDLDFESLVLVTIINLSMGKLNFGVSPKSGEISLTIRAASDKDMKKIIKKIKEMKEDGYSYTYEIYDDFPETNNDVDLCNKTLKVLDKYGVEYMQMSEPIRASEDFGYYKKFCPSLFFMLGTGDGPSIHNENYKFNDDVIEDGIRLFKCIAKG</sequence>
<dbReference type="InterPro" id="IPR017439">
    <property type="entry name" value="Amidohydrolase"/>
</dbReference>
<dbReference type="InterPro" id="IPR036264">
    <property type="entry name" value="Bact_exopeptidase_dim_dom"/>
</dbReference>
<dbReference type="Pfam" id="PF07687">
    <property type="entry name" value="M20_dimer"/>
    <property type="match status" value="1"/>
</dbReference>
<dbReference type="SUPFAM" id="SSF53187">
    <property type="entry name" value="Zn-dependent exopeptidases"/>
    <property type="match status" value="1"/>
</dbReference>